<feature type="compositionally biased region" description="Polar residues" evidence="5">
    <location>
        <begin position="1"/>
        <end position="19"/>
    </location>
</feature>
<organism evidence="7 8">
    <name type="scientific">Stieleria neptunia</name>
    <dbReference type="NCBI Taxonomy" id="2527979"/>
    <lineage>
        <taxon>Bacteria</taxon>
        <taxon>Pseudomonadati</taxon>
        <taxon>Planctomycetota</taxon>
        <taxon>Planctomycetia</taxon>
        <taxon>Pirellulales</taxon>
        <taxon>Pirellulaceae</taxon>
        <taxon>Stieleria</taxon>
    </lineage>
</organism>
<feature type="domain" description="Cytochrome c" evidence="6">
    <location>
        <begin position="893"/>
        <end position="1025"/>
    </location>
</feature>
<keyword evidence="3 4" id="KW-0408">Iron</keyword>
<feature type="region of interest" description="Disordered" evidence="5">
    <location>
        <begin position="1"/>
        <end position="20"/>
    </location>
</feature>
<evidence type="ECO:0000313" key="8">
    <source>
        <dbReference type="Proteomes" id="UP000319004"/>
    </source>
</evidence>
<dbReference type="Pfam" id="PF23500">
    <property type="entry name" value="DUF7133"/>
    <property type="match status" value="1"/>
</dbReference>
<dbReference type="EMBL" id="CP037423">
    <property type="protein sequence ID" value="QDV40834.1"/>
    <property type="molecule type" value="Genomic_DNA"/>
</dbReference>
<dbReference type="InterPro" id="IPR013428">
    <property type="entry name" value="Membrane-bound_put_N"/>
</dbReference>
<dbReference type="InterPro" id="IPR036909">
    <property type="entry name" value="Cyt_c-like_dom_sf"/>
</dbReference>
<dbReference type="PANTHER" id="PTHR33546:SF1">
    <property type="entry name" value="LARGE, MULTIFUNCTIONAL SECRETED PROTEIN"/>
    <property type="match status" value="1"/>
</dbReference>
<evidence type="ECO:0000313" key="7">
    <source>
        <dbReference type="EMBL" id="QDV40834.1"/>
    </source>
</evidence>
<keyword evidence="1 4" id="KW-0349">Heme</keyword>
<dbReference type="Gene3D" id="1.10.760.10">
    <property type="entry name" value="Cytochrome c-like domain"/>
    <property type="match status" value="1"/>
</dbReference>
<evidence type="ECO:0000256" key="5">
    <source>
        <dbReference type="SAM" id="MobiDB-lite"/>
    </source>
</evidence>
<dbReference type="KEGG" id="snep:Enr13x_06700"/>
<dbReference type="InterPro" id="IPR055557">
    <property type="entry name" value="DUF7133"/>
</dbReference>
<dbReference type="NCBIfam" id="TIGR02604">
    <property type="entry name" value="Piru_Ver_Nterm"/>
    <property type="match status" value="1"/>
</dbReference>
<dbReference type="InterPro" id="IPR009056">
    <property type="entry name" value="Cyt_c-like_dom"/>
</dbReference>
<dbReference type="InterPro" id="IPR011042">
    <property type="entry name" value="6-blade_b-propeller_TolB-like"/>
</dbReference>
<dbReference type="Pfam" id="PF13442">
    <property type="entry name" value="Cytochrome_CBB3"/>
    <property type="match status" value="1"/>
</dbReference>
<dbReference type="PROSITE" id="PS51007">
    <property type="entry name" value="CYTC"/>
    <property type="match status" value="1"/>
</dbReference>
<evidence type="ECO:0000256" key="3">
    <source>
        <dbReference type="ARBA" id="ARBA00023004"/>
    </source>
</evidence>
<dbReference type="SUPFAM" id="SSF46626">
    <property type="entry name" value="Cytochrome c"/>
    <property type="match status" value="1"/>
</dbReference>
<dbReference type="GO" id="GO:0009055">
    <property type="term" value="F:electron transfer activity"/>
    <property type="evidence" value="ECO:0007669"/>
    <property type="project" value="InterPro"/>
</dbReference>
<dbReference type="SUPFAM" id="SSF50952">
    <property type="entry name" value="Soluble quinoprotein glucose dehydrogenase"/>
    <property type="match status" value="1"/>
</dbReference>
<dbReference type="InterPro" id="IPR013427">
    <property type="entry name" value="Haem-bd_dom_put"/>
</dbReference>
<evidence type="ECO:0000256" key="4">
    <source>
        <dbReference type="PROSITE-ProRule" id="PRU00433"/>
    </source>
</evidence>
<reference evidence="7 8" key="1">
    <citation type="submission" date="2019-03" db="EMBL/GenBank/DDBJ databases">
        <title>Deep-cultivation of Planctomycetes and their phenomic and genomic characterization uncovers novel biology.</title>
        <authorList>
            <person name="Wiegand S."/>
            <person name="Jogler M."/>
            <person name="Boedeker C."/>
            <person name="Pinto D."/>
            <person name="Vollmers J."/>
            <person name="Rivas-Marin E."/>
            <person name="Kohn T."/>
            <person name="Peeters S.H."/>
            <person name="Heuer A."/>
            <person name="Rast P."/>
            <person name="Oberbeckmann S."/>
            <person name="Bunk B."/>
            <person name="Jeske O."/>
            <person name="Meyerdierks A."/>
            <person name="Storesund J.E."/>
            <person name="Kallscheuer N."/>
            <person name="Luecker S."/>
            <person name="Lage O.M."/>
            <person name="Pohl T."/>
            <person name="Merkel B.J."/>
            <person name="Hornburger P."/>
            <person name="Mueller R.-W."/>
            <person name="Bruemmer F."/>
            <person name="Labrenz M."/>
            <person name="Spormann A.M."/>
            <person name="Op den Camp H."/>
            <person name="Overmann J."/>
            <person name="Amann R."/>
            <person name="Jetten M.S.M."/>
            <person name="Mascher T."/>
            <person name="Medema M.H."/>
            <person name="Devos D.P."/>
            <person name="Kaster A.-K."/>
            <person name="Ovreas L."/>
            <person name="Rohde M."/>
            <person name="Galperin M.Y."/>
            <person name="Jogler C."/>
        </authorList>
    </citation>
    <scope>NUCLEOTIDE SEQUENCE [LARGE SCALE GENOMIC DNA]</scope>
    <source>
        <strain evidence="7 8">Enr13</strain>
    </source>
</reference>
<evidence type="ECO:0000256" key="1">
    <source>
        <dbReference type="ARBA" id="ARBA00022617"/>
    </source>
</evidence>
<dbReference type="AlphaFoldDB" id="A0A518HJ01"/>
<dbReference type="PANTHER" id="PTHR33546">
    <property type="entry name" value="LARGE, MULTIFUNCTIONAL SECRETED PROTEIN-RELATED"/>
    <property type="match status" value="1"/>
</dbReference>
<sequence length="1026" mass="114511">MVVSTHSKTTSSPTRTSHPQHGLRFLRGVSFQLAFGLWIRKLEAYATLALLLSCVQAGAQEFTPRNTQAAGQHPLAPAEAISRLRVPDGFQITLAAAEPEVRQPIAITFDDRGRLWVAESYSYDGSTFTDQPHDRILIFEDTNGDGVLDWRKVFCEGLTHLTGLELGFGGVWITAPPHLAFLPDADHDDVPDGEAVVHLDGWSLKAEHNSVNGLTWGPDGWLYGRHGIKQPSRVGRPGDAIEERVELSCSIWRYHPTDHRFEVVADGTINPWGLDFNDHGQGFLTTSVVEHLWHLVPGAHYQRWKDRGVHPNPHVYETMTATSDHLHWSSAKAVDQHNASTLDFGGGHSHCDAMIYLGDRWPQSYRGSLLTSNIHGRRINRDRLVRDDGPFRGVHADDFLVARDPWFRAVSMEYGPDGDVYVTDWSDNGECHDRDGVHRTSGRIYKITWGKPIRVDVDLGQATDKQLVAFQLHANDWFVRHARRILQERDADGDDLSEAHAALRDIFHRHPDDTRKLRALWALHSSGGIDDHWLSELLSHDNEHVRCWAVRLLVDDATLSRATYLARFAEMAETETSWLVRMALASALQRIDIKQRWAIAVELATKDDGATEPNLERMIWYAIEPVIVANSDRALDAVESFPQKIRRWMARRIGSDSTRSASLLLDHLAHTTRADVIADLLEGFNDSVSVKSRDEYSESVGNVIETLIEHDDRRVRVAAVRAAAVTGGESGLRRVRQQLHAAETDRTTRQAALDGLARRNPAGFARDLERLIVSSRLTTAALRAATKTDDRKLAETVLSRFGELEPNERVAALDYLVARRRSAARLLSAIESKTIAAAELSAGQSRQIDALGDKALQGRLHQVWGTLRRSPAERVHQIKDLEKRLDPSRIATASLSRGRELFQKTCASCHKLFGDGKSVGPELTGANRRDLHYLVSNIIDPSAAVPADFRLSNLLTTDGRVMVGSVVRQTDSSTTIQTATETVELPTDTIETIQLTSKSLMPDGLLDSLSQQQIQDLFAWLMSNGH</sequence>
<evidence type="ECO:0000259" key="6">
    <source>
        <dbReference type="PROSITE" id="PS51007"/>
    </source>
</evidence>
<accession>A0A518HJ01</accession>
<dbReference type="GO" id="GO:0046872">
    <property type="term" value="F:metal ion binding"/>
    <property type="evidence" value="ECO:0007669"/>
    <property type="project" value="UniProtKB-KW"/>
</dbReference>
<dbReference type="SUPFAM" id="SSF48371">
    <property type="entry name" value="ARM repeat"/>
    <property type="match status" value="1"/>
</dbReference>
<keyword evidence="8" id="KW-1185">Reference proteome</keyword>
<dbReference type="InterPro" id="IPR016024">
    <property type="entry name" value="ARM-type_fold"/>
</dbReference>
<dbReference type="InterPro" id="IPR011041">
    <property type="entry name" value="Quinoprot_gluc/sorb_DH_b-prop"/>
</dbReference>
<dbReference type="Proteomes" id="UP000319004">
    <property type="component" value="Chromosome"/>
</dbReference>
<dbReference type="NCBIfam" id="TIGR02603">
    <property type="entry name" value="CxxCH_TIGR02603"/>
    <property type="match status" value="1"/>
</dbReference>
<proteinExistence type="predicted"/>
<protein>
    <submittedName>
        <fullName evidence="7">Cytochrome c</fullName>
    </submittedName>
</protein>
<name>A0A518HJ01_9BACT</name>
<gene>
    <name evidence="7" type="ORF">Enr13x_06700</name>
</gene>
<dbReference type="GO" id="GO:0020037">
    <property type="term" value="F:heme binding"/>
    <property type="evidence" value="ECO:0007669"/>
    <property type="project" value="InterPro"/>
</dbReference>
<dbReference type="Gene3D" id="2.120.10.30">
    <property type="entry name" value="TolB, C-terminal domain"/>
    <property type="match status" value="1"/>
</dbReference>
<evidence type="ECO:0000256" key="2">
    <source>
        <dbReference type="ARBA" id="ARBA00022723"/>
    </source>
</evidence>
<keyword evidence="2 4" id="KW-0479">Metal-binding</keyword>